<evidence type="ECO:0000313" key="2">
    <source>
        <dbReference type="Proteomes" id="UP001056425"/>
    </source>
</evidence>
<protein>
    <submittedName>
        <fullName evidence="1">Uncharacterized protein</fullName>
    </submittedName>
</protein>
<dbReference type="RefSeq" id="WP_251948512.1">
    <property type="nucleotide sequence ID" value="NZ_CP080572.1"/>
</dbReference>
<dbReference type="Proteomes" id="UP001056425">
    <property type="component" value="Chromosome"/>
</dbReference>
<evidence type="ECO:0000313" key="1">
    <source>
        <dbReference type="EMBL" id="USG99522.1"/>
    </source>
</evidence>
<dbReference type="KEGG" id="thei:K1720_08390"/>
<sequence>MVSLRELTWEYIEGLRYVKEIPREVVLPIGMDIKAIIGPRRVGKTFLMLKKPKIYYNMGKMCCI</sequence>
<proteinExistence type="predicted"/>
<accession>A0A9E7M9N9</accession>
<reference evidence="1 2" key="1">
    <citation type="submission" date="2021-08" db="EMBL/GenBank/DDBJ databases">
        <title>Thermococcus onnuriiensis IOH2.</title>
        <authorList>
            <person name="Park Y.-J."/>
        </authorList>
    </citation>
    <scope>NUCLEOTIDE SEQUENCE [LARGE SCALE GENOMIC DNA]</scope>
    <source>
        <strain evidence="1 2">IOH2</strain>
    </source>
</reference>
<name>A0A9E7M9N9_9EURY</name>
<keyword evidence="2" id="KW-1185">Reference proteome</keyword>
<dbReference type="EMBL" id="CP080572">
    <property type="protein sequence ID" value="USG99522.1"/>
    <property type="molecule type" value="Genomic_DNA"/>
</dbReference>
<organism evidence="1 2">
    <name type="scientific">Thermococcus argininiproducens</name>
    <dbReference type="NCBI Taxonomy" id="2866384"/>
    <lineage>
        <taxon>Archaea</taxon>
        <taxon>Methanobacteriati</taxon>
        <taxon>Methanobacteriota</taxon>
        <taxon>Thermococci</taxon>
        <taxon>Thermococcales</taxon>
        <taxon>Thermococcaceae</taxon>
        <taxon>Thermococcus</taxon>
    </lineage>
</organism>
<dbReference type="AlphaFoldDB" id="A0A9E7M9N9"/>
<dbReference type="GeneID" id="72778360"/>
<gene>
    <name evidence="1" type="ORF">K1720_08390</name>
</gene>